<name>A0ABV0UAG1_9TELE</name>
<organism evidence="1 2">
    <name type="scientific">Ilyodon furcidens</name>
    <name type="common">goldbreast splitfin</name>
    <dbReference type="NCBI Taxonomy" id="33524"/>
    <lineage>
        <taxon>Eukaryota</taxon>
        <taxon>Metazoa</taxon>
        <taxon>Chordata</taxon>
        <taxon>Craniata</taxon>
        <taxon>Vertebrata</taxon>
        <taxon>Euteleostomi</taxon>
        <taxon>Actinopterygii</taxon>
        <taxon>Neopterygii</taxon>
        <taxon>Teleostei</taxon>
        <taxon>Neoteleostei</taxon>
        <taxon>Acanthomorphata</taxon>
        <taxon>Ovalentaria</taxon>
        <taxon>Atherinomorphae</taxon>
        <taxon>Cyprinodontiformes</taxon>
        <taxon>Goodeidae</taxon>
        <taxon>Ilyodon</taxon>
    </lineage>
</organism>
<keyword evidence="2" id="KW-1185">Reference proteome</keyword>
<dbReference type="Proteomes" id="UP001482620">
    <property type="component" value="Unassembled WGS sequence"/>
</dbReference>
<gene>
    <name evidence="1" type="ORF">ILYODFUR_033147</name>
</gene>
<reference evidence="1 2" key="1">
    <citation type="submission" date="2021-06" db="EMBL/GenBank/DDBJ databases">
        <authorList>
            <person name="Palmer J.M."/>
        </authorList>
    </citation>
    <scope>NUCLEOTIDE SEQUENCE [LARGE SCALE GENOMIC DNA]</scope>
    <source>
        <strain evidence="2">if_2019</strain>
        <tissue evidence="1">Muscle</tissue>
    </source>
</reference>
<evidence type="ECO:0000313" key="2">
    <source>
        <dbReference type="Proteomes" id="UP001482620"/>
    </source>
</evidence>
<feature type="non-terminal residue" evidence="1">
    <location>
        <position position="1"/>
    </location>
</feature>
<sequence>LCGTSSTPACSHDLTMPCCPTDRTKLDQFQRHFTKHPKPSSCFLLSFDQHLQNHASIRLH</sequence>
<evidence type="ECO:0000313" key="1">
    <source>
        <dbReference type="EMBL" id="MEQ2242179.1"/>
    </source>
</evidence>
<protein>
    <submittedName>
        <fullName evidence="1">Uncharacterized protein</fullName>
    </submittedName>
</protein>
<proteinExistence type="predicted"/>
<dbReference type="EMBL" id="JAHRIQ010063492">
    <property type="protein sequence ID" value="MEQ2242179.1"/>
    <property type="molecule type" value="Genomic_DNA"/>
</dbReference>
<comment type="caution">
    <text evidence="1">The sequence shown here is derived from an EMBL/GenBank/DDBJ whole genome shotgun (WGS) entry which is preliminary data.</text>
</comment>
<accession>A0ABV0UAG1</accession>